<proteinExistence type="predicted"/>
<evidence type="ECO:0000313" key="2">
    <source>
        <dbReference type="EMBL" id="UQS23349.1"/>
    </source>
</evidence>
<dbReference type="InterPro" id="IPR027417">
    <property type="entry name" value="P-loop_NTPase"/>
</dbReference>
<name>A0ABY4NTD4_9PSEU</name>
<dbReference type="Pfam" id="PF13671">
    <property type="entry name" value="AAA_33"/>
    <property type="match status" value="1"/>
</dbReference>
<dbReference type="Gene3D" id="3.40.50.300">
    <property type="entry name" value="P-loop containing nucleotide triphosphate hydrolases"/>
    <property type="match status" value="1"/>
</dbReference>
<evidence type="ECO:0000256" key="1">
    <source>
        <dbReference type="SAM" id="MobiDB-lite"/>
    </source>
</evidence>
<dbReference type="EMBL" id="CP091196">
    <property type="protein sequence ID" value="UQS23349.1"/>
    <property type="molecule type" value="Genomic_DNA"/>
</dbReference>
<sequence>MPRLILLNGPPACGKSTLAGRYVDEHLLALNLDVDRLRNLIGRRRDDPRAAGRLARGVALAAARTHLASGHDVVIPQFLGRTPFIEQLEGLARGGRHVPRDRAARQQGEHGEALR</sequence>
<accession>A0ABY4NTD4</accession>
<organism evidence="2 3">
    <name type="scientific">Amycolatopsis thermalba</name>
    <dbReference type="NCBI Taxonomy" id="944492"/>
    <lineage>
        <taxon>Bacteria</taxon>
        <taxon>Bacillati</taxon>
        <taxon>Actinomycetota</taxon>
        <taxon>Actinomycetes</taxon>
        <taxon>Pseudonocardiales</taxon>
        <taxon>Pseudonocardiaceae</taxon>
        <taxon>Amycolatopsis</taxon>
    </lineage>
</organism>
<feature type="region of interest" description="Disordered" evidence="1">
    <location>
        <begin position="94"/>
        <end position="115"/>
    </location>
</feature>
<gene>
    <name evidence="2" type="ORF">L1857_11200</name>
</gene>
<keyword evidence="2" id="KW-0067">ATP-binding</keyword>
<protein>
    <submittedName>
        <fullName evidence="2">ATP-binding protein</fullName>
    </submittedName>
</protein>
<keyword evidence="2" id="KW-0547">Nucleotide-binding</keyword>
<dbReference type="RefSeq" id="WP_240323250.1">
    <property type="nucleotide sequence ID" value="NZ_CP091196.1"/>
</dbReference>
<feature type="compositionally biased region" description="Basic and acidic residues" evidence="1">
    <location>
        <begin position="98"/>
        <end position="115"/>
    </location>
</feature>
<keyword evidence="3" id="KW-1185">Reference proteome</keyword>
<dbReference type="SUPFAM" id="SSF52540">
    <property type="entry name" value="P-loop containing nucleoside triphosphate hydrolases"/>
    <property type="match status" value="1"/>
</dbReference>
<dbReference type="Proteomes" id="UP000830158">
    <property type="component" value="Chromosome"/>
</dbReference>
<dbReference type="GO" id="GO:0005524">
    <property type="term" value="F:ATP binding"/>
    <property type="evidence" value="ECO:0007669"/>
    <property type="project" value="UniProtKB-KW"/>
</dbReference>
<reference evidence="2" key="1">
    <citation type="submission" date="2022-01" db="EMBL/GenBank/DDBJ databases">
        <title>PSI-footprinting approach for the identification of protein synthesis inhibitor producers.</title>
        <authorList>
            <person name="Handel F."/>
            <person name="Kulik A."/>
            <person name="Wex K.W."/>
            <person name="Berscheid A."/>
            <person name="Saur J.S."/>
            <person name="Winkler A."/>
            <person name="Wibberg D."/>
            <person name="Kalinowski J."/>
            <person name="Broetz-Oesterhelt H."/>
            <person name="Mast Y."/>
        </authorList>
    </citation>
    <scope>NUCLEOTIDE SEQUENCE</scope>
    <source>
        <strain evidence="2">KNN 49.3e</strain>
    </source>
</reference>
<evidence type="ECO:0000313" key="3">
    <source>
        <dbReference type="Proteomes" id="UP000830158"/>
    </source>
</evidence>